<dbReference type="AlphaFoldDB" id="A0A1T4ZTX2"/>
<dbReference type="Pfam" id="PF01531">
    <property type="entry name" value="Glyco_transf_11"/>
    <property type="match status" value="1"/>
</dbReference>
<dbReference type="GO" id="GO:0008107">
    <property type="term" value="F:galactoside 2-alpha-L-fucosyltransferase activity"/>
    <property type="evidence" value="ECO:0007669"/>
    <property type="project" value="InterPro"/>
</dbReference>
<dbReference type="GO" id="GO:0005975">
    <property type="term" value="P:carbohydrate metabolic process"/>
    <property type="evidence" value="ECO:0007669"/>
    <property type="project" value="InterPro"/>
</dbReference>
<keyword evidence="4" id="KW-1185">Reference proteome</keyword>
<dbReference type="RefSeq" id="WP_079714842.1">
    <property type="nucleotide sequence ID" value="NZ_FUYS01000001.1"/>
</dbReference>
<dbReference type="GO" id="GO:0016020">
    <property type="term" value="C:membrane"/>
    <property type="evidence" value="ECO:0007669"/>
    <property type="project" value="InterPro"/>
</dbReference>
<organism evidence="3 4">
    <name type="scientific">Parapedobacter luteus</name>
    <dbReference type="NCBI Taxonomy" id="623280"/>
    <lineage>
        <taxon>Bacteria</taxon>
        <taxon>Pseudomonadati</taxon>
        <taxon>Bacteroidota</taxon>
        <taxon>Sphingobacteriia</taxon>
        <taxon>Sphingobacteriales</taxon>
        <taxon>Sphingobacteriaceae</taxon>
        <taxon>Parapedobacter</taxon>
    </lineage>
</organism>
<dbReference type="PANTHER" id="PTHR11927">
    <property type="entry name" value="GALACTOSIDE 2-L-FUCOSYLTRANSFERASE"/>
    <property type="match status" value="1"/>
</dbReference>
<dbReference type="CDD" id="cd11301">
    <property type="entry name" value="Fut1_Fut2_like"/>
    <property type="match status" value="1"/>
</dbReference>
<dbReference type="InterPro" id="IPR002516">
    <property type="entry name" value="Glyco_trans_11"/>
</dbReference>
<gene>
    <name evidence="3" type="ORF">SAMN05660226_00091</name>
</gene>
<protein>
    <submittedName>
        <fullName evidence="3">Glycosyl transferase family 11</fullName>
    </submittedName>
</protein>
<evidence type="ECO:0000313" key="3">
    <source>
        <dbReference type="EMBL" id="SKB26234.1"/>
    </source>
</evidence>
<evidence type="ECO:0000256" key="1">
    <source>
        <dbReference type="ARBA" id="ARBA00022676"/>
    </source>
</evidence>
<reference evidence="3 4" key="1">
    <citation type="submission" date="2017-02" db="EMBL/GenBank/DDBJ databases">
        <authorList>
            <person name="Peterson S.W."/>
        </authorList>
    </citation>
    <scope>NUCLEOTIDE SEQUENCE [LARGE SCALE GENOMIC DNA]</scope>
    <source>
        <strain evidence="3 4">DSM 22899</strain>
    </source>
</reference>
<keyword evidence="2 3" id="KW-0808">Transferase</keyword>
<dbReference type="STRING" id="623280.SAMN05660226_00091"/>
<evidence type="ECO:0000256" key="2">
    <source>
        <dbReference type="ARBA" id="ARBA00022679"/>
    </source>
</evidence>
<dbReference type="EMBL" id="FUYS01000001">
    <property type="protein sequence ID" value="SKB26234.1"/>
    <property type="molecule type" value="Genomic_DNA"/>
</dbReference>
<evidence type="ECO:0000313" key="4">
    <source>
        <dbReference type="Proteomes" id="UP000190541"/>
    </source>
</evidence>
<accession>A0A1T4ZTX2</accession>
<dbReference type="OrthoDB" id="9794601at2"/>
<dbReference type="PANTHER" id="PTHR11927:SF9">
    <property type="entry name" value="L-FUCOSYLTRANSFERASE"/>
    <property type="match status" value="1"/>
</dbReference>
<sequence length="285" mass="33594">MTIVKFLGGLGNQLFQYAFYLALEKAFGNVKADLTGYEKYTLHQGFELERIFGIKLRQVTSFERKLYLPEDRRWLWRKLRQICGTKYSYVEEKQLFRYDGSIFSRPAKRYFWGYWQHIDYIRRVEDELRNVLAFPPIAGRRNEELLAWIEDRNTVSVHVRRGDYIGDPLLGGICDVAYYKRAIEYMKCTVDDPSFVFFSNDASWCKKTFSQYGAMFVDWNDAYDSFRDMQLMAHCKHHIIANSSFSWWGAWFNTSPSKIIVSPSKWINGSSAQLDGLILPSFVRL</sequence>
<dbReference type="Proteomes" id="UP000190541">
    <property type="component" value="Unassembled WGS sequence"/>
</dbReference>
<proteinExistence type="predicted"/>
<name>A0A1T4ZTX2_9SPHI</name>
<keyword evidence="1" id="KW-0328">Glycosyltransferase</keyword>